<accession>A0A445LKA3</accession>
<evidence type="ECO:0008006" key="5">
    <source>
        <dbReference type="Google" id="ProtNLM"/>
    </source>
</evidence>
<keyword evidence="1" id="KW-1133">Transmembrane helix</keyword>
<protein>
    <recommendedName>
        <fullName evidence="5">Transmembrane protein</fullName>
    </recommendedName>
</protein>
<evidence type="ECO:0000313" key="3">
    <source>
        <dbReference type="EMBL" id="RZC23706.1"/>
    </source>
</evidence>
<proteinExistence type="predicted"/>
<keyword evidence="4" id="KW-1185">Reference proteome</keyword>
<sequence length="106" mass="11295">MATSSKLSSFVFLFVLLADSLALRSSTEPTISASPKPYVVAPAPPEEEASLPPLAPSSSEFVGKKSSSSSRLDYAAAIVGILLFSFLISIAYLFEHLPITIDDIFL</sequence>
<evidence type="ECO:0000256" key="2">
    <source>
        <dbReference type="SAM" id="SignalP"/>
    </source>
</evidence>
<gene>
    <name evidence="3" type="ORF">D0Y65_003160</name>
</gene>
<feature type="chain" id="PRO_5019002927" description="Transmembrane protein" evidence="2">
    <location>
        <begin position="23"/>
        <end position="106"/>
    </location>
</feature>
<evidence type="ECO:0000313" key="4">
    <source>
        <dbReference type="Proteomes" id="UP000289340"/>
    </source>
</evidence>
<keyword evidence="1" id="KW-0472">Membrane</keyword>
<comment type="caution">
    <text evidence="3">The sequence shown here is derived from an EMBL/GenBank/DDBJ whole genome shotgun (WGS) entry which is preliminary data.</text>
</comment>
<organism evidence="3 4">
    <name type="scientific">Glycine soja</name>
    <name type="common">Wild soybean</name>
    <dbReference type="NCBI Taxonomy" id="3848"/>
    <lineage>
        <taxon>Eukaryota</taxon>
        <taxon>Viridiplantae</taxon>
        <taxon>Streptophyta</taxon>
        <taxon>Embryophyta</taxon>
        <taxon>Tracheophyta</taxon>
        <taxon>Spermatophyta</taxon>
        <taxon>Magnoliopsida</taxon>
        <taxon>eudicotyledons</taxon>
        <taxon>Gunneridae</taxon>
        <taxon>Pentapetalae</taxon>
        <taxon>rosids</taxon>
        <taxon>fabids</taxon>
        <taxon>Fabales</taxon>
        <taxon>Fabaceae</taxon>
        <taxon>Papilionoideae</taxon>
        <taxon>50 kb inversion clade</taxon>
        <taxon>NPAAA clade</taxon>
        <taxon>indigoferoid/millettioid clade</taxon>
        <taxon>Phaseoleae</taxon>
        <taxon>Glycine</taxon>
        <taxon>Glycine subgen. Soja</taxon>
    </lineage>
</organism>
<evidence type="ECO:0000256" key="1">
    <source>
        <dbReference type="SAM" id="Phobius"/>
    </source>
</evidence>
<keyword evidence="1" id="KW-0812">Transmembrane</keyword>
<dbReference type="Proteomes" id="UP000289340">
    <property type="component" value="Chromosome 2"/>
</dbReference>
<feature type="transmembrane region" description="Helical" evidence="1">
    <location>
        <begin position="74"/>
        <end position="94"/>
    </location>
</feature>
<keyword evidence="2" id="KW-0732">Signal</keyword>
<feature type="signal peptide" evidence="2">
    <location>
        <begin position="1"/>
        <end position="22"/>
    </location>
</feature>
<dbReference type="AlphaFoldDB" id="A0A445LKA3"/>
<reference evidence="3 4" key="1">
    <citation type="submission" date="2018-09" db="EMBL/GenBank/DDBJ databases">
        <title>A high-quality reference genome of wild soybean provides a powerful tool to mine soybean genomes.</title>
        <authorList>
            <person name="Xie M."/>
            <person name="Chung C.Y.L."/>
            <person name="Li M.-W."/>
            <person name="Wong F.-L."/>
            <person name="Chan T.-F."/>
            <person name="Lam H.-M."/>
        </authorList>
    </citation>
    <scope>NUCLEOTIDE SEQUENCE [LARGE SCALE GENOMIC DNA]</scope>
    <source>
        <strain evidence="4">cv. W05</strain>
        <tissue evidence="3">Hypocotyl of etiolated seedlings</tissue>
    </source>
</reference>
<name>A0A445LKA3_GLYSO</name>
<dbReference type="EMBL" id="QZWG01000002">
    <property type="protein sequence ID" value="RZC23706.1"/>
    <property type="molecule type" value="Genomic_DNA"/>
</dbReference>